<dbReference type="Proteomes" id="UP001157418">
    <property type="component" value="Unassembled WGS sequence"/>
</dbReference>
<proteinExistence type="predicted"/>
<name>A0AAU9PL15_9ASTR</name>
<sequence length="60" mass="6778">MMMMSSSMASSFGIIRCQEDDDVASLSNDKDDVGFPHWRLPFAAATLRLLHFPDLFTILQ</sequence>
<keyword evidence="2" id="KW-1185">Reference proteome</keyword>
<dbReference type="EMBL" id="CAKMRJ010005634">
    <property type="protein sequence ID" value="CAH1450946.1"/>
    <property type="molecule type" value="Genomic_DNA"/>
</dbReference>
<accession>A0AAU9PL15</accession>
<evidence type="ECO:0000313" key="1">
    <source>
        <dbReference type="EMBL" id="CAH1450946.1"/>
    </source>
</evidence>
<comment type="caution">
    <text evidence="1">The sequence shown here is derived from an EMBL/GenBank/DDBJ whole genome shotgun (WGS) entry which is preliminary data.</text>
</comment>
<organism evidence="1 2">
    <name type="scientific">Lactuca virosa</name>
    <dbReference type="NCBI Taxonomy" id="75947"/>
    <lineage>
        <taxon>Eukaryota</taxon>
        <taxon>Viridiplantae</taxon>
        <taxon>Streptophyta</taxon>
        <taxon>Embryophyta</taxon>
        <taxon>Tracheophyta</taxon>
        <taxon>Spermatophyta</taxon>
        <taxon>Magnoliopsida</taxon>
        <taxon>eudicotyledons</taxon>
        <taxon>Gunneridae</taxon>
        <taxon>Pentapetalae</taxon>
        <taxon>asterids</taxon>
        <taxon>campanulids</taxon>
        <taxon>Asterales</taxon>
        <taxon>Asteraceae</taxon>
        <taxon>Cichorioideae</taxon>
        <taxon>Cichorieae</taxon>
        <taxon>Lactucinae</taxon>
        <taxon>Lactuca</taxon>
    </lineage>
</organism>
<reference evidence="1 2" key="1">
    <citation type="submission" date="2022-01" db="EMBL/GenBank/DDBJ databases">
        <authorList>
            <person name="Xiong W."/>
            <person name="Schranz E."/>
        </authorList>
    </citation>
    <scope>NUCLEOTIDE SEQUENCE [LARGE SCALE GENOMIC DNA]</scope>
</reference>
<evidence type="ECO:0000313" key="2">
    <source>
        <dbReference type="Proteomes" id="UP001157418"/>
    </source>
</evidence>
<gene>
    <name evidence="1" type="ORF">LVIROSA_LOCUS36335</name>
</gene>
<protein>
    <submittedName>
        <fullName evidence="1">Uncharacterized protein</fullName>
    </submittedName>
</protein>
<dbReference type="AlphaFoldDB" id="A0AAU9PL15"/>